<dbReference type="Pfam" id="PF03860">
    <property type="entry name" value="Csp"/>
    <property type="match status" value="1"/>
</dbReference>
<dbReference type="Gene3D" id="1.20.1270.360">
    <property type="match status" value="1"/>
</dbReference>
<sequence>MHEAHQEALATLEACIVACNTCFDACLNESHVTHMTDCIRLDRDCADICSLLSQAIVRNSPNIAVLATACKEICLACAEECSKHDHDHCQKCAAACEACAKACDSLV</sequence>
<reference evidence="2" key="3">
    <citation type="submission" date="2008-04" db="EMBL/GenBank/DDBJ databases">
        <title>Complete sequence of chromosome of Exiguobacterium sibiricum 255-15.</title>
        <authorList>
            <consortium name="US DOE Joint Genome Institute"/>
            <person name="Copeland A."/>
            <person name="Lucas S."/>
            <person name="Lapidus A."/>
            <person name="Glavina del Rio T."/>
            <person name="Dalin E."/>
            <person name="Tice H."/>
            <person name="Bruce D."/>
            <person name="Goodwin L."/>
            <person name="Pitluck S."/>
            <person name="Kiss H."/>
            <person name="Chertkov O."/>
            <person name="Monk C."/>
            <person name="Brettin T."/>
            <person name="Detter J.C."/>
            <person name="Han C."/>
            <person name="Kuske C.R."/>
            <person name="Schmutz J."/>
            <person name="Larimer F."/>
            <person name="Land M."/>
            <person name="Hauser L."/>
            <person name="Kyrpides N."/>
            <person name="Mikhailova N."/>
            <person name="Vishnivetskaya T."/>
            <person name="Rodrigues D.F."/>
            <person name="Gilichinsky D."/>
            <person name="Tiedje J."/>
            <person name="Richardson P."/>
        </authorList>
    </citation>
    <scope>NUCLEOTIDE SEQUENCE [LARGE SCALE GENOMIC DNA]</scope>
    <source>
        <strain evidence="2">DSM 17290 / CIP 109462 / JCM 13490 / 255-15</strain>
    </source>
</reference>
<dbReference type="EMBL" id="CP001022">
    <property type="protein sequence ID" value="ACB62104.1"/>
    <property type="molecule type" value="Genomic_DNA"/>
</dbReference>
<organism evidence="1 2">
    <name type="scientific">Exiguobacterium sibiricum (strain DSM 17290 / CCUG 55495 / CIP 109462 / JCM 13490 / 255-15)</name>
    <dbReference type="NCBI Taxonomy" id="262543"/>
    <lineage>
        <taxon>Bacteria</taxon>
        <taxon>Bacillati</taxon>
        <taxon>Bacillota</taxon>
        <taxon>Bacilli</taxon>
        <taxon>Bacillales</taxon>
        <taxon>Bacillales Family XII. Incertae Sedis</taxon>
        <taxon>Exiguobacterium</taxon>
    </lineage>
</organism>
<dbReference type="RefSeq" id="WP_012371520.1">
    <property type="nucleotide sequence ID" value="NC_010556.1"/>
</dbReference>
<dbReference type="STRING" id="262543.Exig_2656"/>
<keyword evidence="2" id="KW-1185">Reference proteome</keyword>
<evidence type="ECO:0000313" key="1">
    <source>
        <dbReference type="EMBL" id="ACB62104.1"/>
    </source>
</evidence>
<proteinExistence type="predicted"/>
<accession>B1YMP4</accession>
<dbReference type="InterPro" id="IPR005560">
    <property type="entry name" value="Csp_YhjQ"/>
</dbReference>
<dbReference type="KEGG" id="esi:Exig_2656"/>
<dbReference type="CDD" id="cd08026">
    <property type="entry name" value="DUF326"/>
    <property type="match status" value="1"/>
</dbReference>
<reference evidence="1 2" key="1">
    <citation type="journal article" date="2006" name="Extremophiles">
        <title>Characterization of Exiguobacterium isolates from the Siberian permafrost. Description of Exiguobacterium sibiricum sp. nov.</title>
        <authorList>
            <person name="Rodrigues D.F."/>
            <person name="Goris J."/>
            <person name="Vishnivetskaya T."/>
            <person name="Gilichinsky D."/>
            <person name="Thomashow M.F."/>
            <person name="Tiedje J.M."/>
        </authorList>
    </citation>
    <scope>NUCLEOTIDE SEQUENCE [LARGE SCALE GENOMIC DNA]</scope>
    <source>
        <strain evidence="2">DSM 17290 / CIP 109462 / JCM 13490 / 255-15</strain>
    </source>
</reference>
<protein>
    <recommendedName>
        <fullName evidence="3">Ferredoxin</fullName>
    </recommendedName>
</protein>
<evidence type="ECO:0000313" key="2">
    <source>
        <dbReference type="Proteomes" id="UP000001681"/>
    </source>
</evidence>
<dbReference type="Proteomes" id="UP000001681">
    <property type="component" value="Chromosome"/>
</dbReference>
<dbReference type="HOGENOM" id="CLU_142273_1_0_9"/>
<evidence type="ECO:0008006" key="3">
    <source>
        <dbReference type="Google" id="ProtNLM"/>
    </source>
</evidence>
<dbReference type="OrthoDB" id="5396211at2"/>
<dbReference type="PANTHER" id="PTHR37310">
    <property type="entry name" value="CYTOPLASMIC PROTEIN-RELATED"/>
    <property type="match status" value="1"/>
</dbReference>
<dbReference type="AlphaFoldDB" id="B1YMP4"/>
<dbReference type="eggNOG" id="ENOG5032SB1">
    <property type="taxonomic scope" value="Bacteria"/>
</dbReference>
<reference evidence="1 2" key="2">
    <citation type="journal article" date="2008" name="BMC Genomics">
        <title>Architecture of thermal adaptation in an Exiguobacterium sibiricum strain isolated from 3 million year old permafrost: a genome and transcriptome approach.</title>
        <authorList>
            <person name="Rodrigues D.F."/>
            <person name="Ivanova N."/>
            <person name="He Z."/>
            <person name="Huebner M."/>
            <person name="Zhou J."/>
            <person name="Tiedje J.M."/>
        </authorList>
    </citation>
    <scope>NUCLEOTIDE SEQUENCE [LARGE SCALE GENOMIC DNA]</scope>
    <source>
        <strain evidence="2">DSM 17290 / CIP 109462 / JCM 13490 / 255-15</strain>
    </source>
</reference>
<gene>
    <name evidence="1" type="ordered locus">Exig_2656</name>
</gene>
<name>B1YMP4_EXIS2</name>
<dbReference type="PANTHER" id="PTHR37310:SF1">
    <property type="entry name" value="CYTOPLASMIC PROTEIN"/>
    <property type="match status" value="1"/>
</dbReference>
<dbReference type="InterPro" id="IPR044543">
    <property type="entry name" value="YHJQ-like"/>
</dbReference>